<feature type="transmembrane region" description="Helical" evidence="8">
    <location>
        <begin position="98"/>
        <end position="117"/>
    </location>
</feature>
<dbReference type="Pfam" id="PF04116">
    <property type="entry name" value="FA_hydroxylase"/>
    <property type="match status" value="1"/>
</dbReference>
<dbReference type="OrthoDB" id="9770329at2"/>
<comment type="subcellular location">
    <subcellularLocation>
        <location evidence="1">Endomembrane system</location>
        <topology evidence="1">Multi-pass membrane protein</topology>
    </subcellularLocation>
</comment>
<sequence length="292" mass="34109">MDISFFERNLTQSWNLFRSNLTVLAVLLVLFLLFTLLIRKRETLTYIKSVLPESLLNLQAMGFNLLVIPLWIAVLAPALPNFTDEIGLNFATPFWGMFPNWLLIPITLFIGDFIGYWRHRFEHSRFFWPSHAMHHSDTQMTWLTLERFHPFNRMTTFFVDSTLLALIGLPPLMLFVNNTVRHYYGFWVHANLPWDYGILGRIFVSPAMHRWHHAQVKRAYNANFASIFSVFDQWFGTYYVPGVCEEALGSRNVSGRSFTYQLTYPFRPSSYKRTDTAKKSAQPASDSLNENT</sequence>
<evidence type="ECO:0000313" key="11">
    <source>
        <dbReference type="Proteomes" id="UP000286678"/>
    </source>
</evidence>
<reference evidence="11" key="1">
    <citation type="journal article" date="2018" name="Front. Microbiol.">
        <title>Genome-Based Analysis Reveals the Taxonomy and Diversity of the Family Idiomarinaceae.</title>
        <authorList>
            <person name="Liu Y."/>
            <person name="Lai Q."/>
            <person name="Shao Z."/>
        </authorList>
    </citation>
    <scope>NUCLEOTIDE SEQUENCE [LARGE SCALE GENOMIC DNA]</scope>
    <source>
        <strain evidence="11">SW15</strain>
    </source>
</reference>
<evidence type="ECO:0000259" key="9">
    <source>
        <dbReference type="Pfam" id="PF04116"/>
    </source>
</evidence>
<dbReference type="RefSeq" id="WP_126833088.1">
    <property type="nucleotide sequence ID" value="NZ_PIPT01000002.1"/>
</dbReference>
<evidence type="ECO:0000256" key="1">
    <source>
        <dbReference type="ARBA" id="ARBA00004127"/>
    </source>
</evidence>
<dbReference type="EMBL" id="PIPT01000002">
    <property type="protein sequence ID" value="RUO50199.1"/>
    <property type="molecule type" value="Genomic_DNA"/>
</dbReference>
<dbReference type="PANTHER" id="PTHR21624">
    <property type="entry name" value="STEROL DESATURASE-RELATED PROTEIN"/>
    <property type="match status" value="1"/>
</dbReference>
<name>A0A432XNB4_9GAMM</name>
<evidence type="ECO:0000256" key="7">
    <source>
        <dbReference type="SAM" id="MobiDB-lite"/>
    </source>
</evidence>
<dbReference type="GO" id="GO:0006643">
    <property type="term" value="P:membrane lipid metabolic process"/>
    <property type="evidence" value="ECO:0007669"/>
    <property type="project" value="TreeGrafter"/>
</dbReference>
<feature type="domain" description="Fatty acid hydroxylase" evidence="9">
    <location>
        <begin position="106"/>
        <end position="237"/>
    </location>
</feature>
<feature type="transmembrane region" description="Helical" evidence="8">
    <location>
        <begin position="157"/>
        <end position="176"/>
    </location>
</feature>
<feature type="compositionally biased region" description="Polar residues" evidence="7">
    <location>
        <begin position="282"/>
        <end position="292"/>
    </location>
</feature>
<dbReference type="GO" id="GO:0005506">
    <property type="term" value="F:iron ion binding"/>
    <property type="evidence" value="ECO:0007669"/>
    <property type="project" value="InterPro"/>
</dbReference>
<evidence type="ECO:0000256" key="5">
    <source>
        <dbReference type="ARBA" id="ARBA00023098"/>
    </source>
</evidence>
<evidence type="ECO:0000256" key="6">
    <source>
        <dbReference type="ARBA" id="ARBA00023136"/>
    </source>
</evidence>
<accession>A0A432XNB4</accession>
<keyword evidence="3 8" id="KW-1133">Transmembrane helix</keyword>
<evidence type="ECO:0000256" key="3">
    <source>
        <dbReference type="ARBA" id="ARBA00022989"/>
    </source>
</evidence>
<keyword evidence="4" id="KW-0560">Oxidoreductase</keyword>
<dbReference type="GO" id="GO:0050479">
    <property type="term" value="F:glyceryl-ether monooxygenase activity"/>
    <property type="evidence" value="ECO:0007669"/>
    <property type="project" value="TreeGrafter"/>
</dbReference>
<dbReference type="InterPro" id="IPR006694">
    <property type="entry name" value="Fatty_acid_hydroxylase"/>
</dbReference>
<keyword evidence="5" id="KW-0443">Lipid metabolism</keyword>
<dbReference type="InterPro" id="IPR051689">
    <property type="entry name" value="Sterol_desaturase/TMEM195"/>
</dbReference>
<feature type="transmembrane region" description="Helical" evidence="8">
    <location>
        <begin position="58"/>
        <end position="78"/>
    </location>
</feature>
<dbReference type="GO" id="GO:0012505">
    <property type="term" value="C:endomembrane system"/>
    <property type="evidence" value="ECO:0007669"/>
    <property type="project" value="UniProtKB-SubCell"/>
</dbReference>
<feature type="region of interest" description="Disordered" evidence="7">
    <location>
        <begin position="273"/>
        <end position="292"/>
    </location>
</feature>
<proteinExistence type="predicted"/>
<keyword evidence="11" id="KW-1185">Reference proteome</keyword>
<keyword evidence="6 8" id="KW-0472">Membrane</keyword>
<evidence type="ECO:0000256" key="2">
    <source>
        <dbReference type="ARBA" id="ARBA00022692"/>
    </source>
</evidence>
<organism evidence="10 11">
    <name type="scientific">Pseudidiomarina aquimaris</name>
    <dbReference type="NCBI Taxonomy" id="641841"/>
    <lineage>
        <taxon>Bacteria</taxon>
        <taxon>Pseudomonadati</taxon>
        <taxon>Pseudomonadota</taxon>
        <taxon>Gammaproteobacteria</taxon>
        <taxon>Alteromonadales</taxon>
        <taxon>Idiomarinaceae</taxon>
        <taxon>Pseudidiomarina</taxon>
    </lineage>
</organism>
<dbReference type="Proteomes" id="UP000286678">
    <property type="component" value="Unassembled WGS sequence"/>
</dbReference>
<feature type="transmembrane region" description="Helical" evidence="8">
    <location>
        <begin position="20"/>
        <end position="38"/>
    </location>
</feature>
<dbReference type="AlphaFoldDB" id="A0A432XNB4"/>
<evidence type="ECO:0000256" key="8">
    <source>
        <dbReference type="SAM" id="Phobius"/>
    </source>
</evidence>
<protein>
    <submittedName>
        <fullName evidence="10">Fatty acid hydroxylase</fullName>
    </submittedName>
</protein>
<evidence type="ECO:0000313" key="10">
    <source>
        <dbReference type="EMBL" id="RUO50199.1"/>
    </source>
</evidence>
<dbReference type="PANTHER" id="PTHR21624:SF1">
    <property type="entry name" value="ALKYLGLYCEROL MONOOXYGENASE"/>
    <property type="match status" value="1"/>
</dbReference>
<keyword evidence="2 8" id="KW-0812">Transmembrane</keyword>
<gene>
    <name evidence="10" type="ORF">CWE21_03520</name>
</gene>
<dbReference type="GO" id="GO:0008610">
    <property type="term" value="P:lipid biosynthetic process"/>
    <property type="evidence" value="ECO:0007669"/>
    <property type="project" value="InterPro"/>
</dbReference>
<dbReference type="GO" id="GO:0016020">
    <property type="term" value="C:membrane"/>
    <property type="evidence" value="ECO:0007669"/>
    <property type="project" value="GOC"/>
</dbReference>
<evidence type="ECO:0000256" key="4">
    <source>
        <dbReference type="ARBA" id="ARBA00023002"/>
    </source>
</evidence>
<comment type="caution">
    <text evidence="10">The sequence shown here is derived from an EMBL/GenBank/DDBJ whole genome shotgun (WGS) entry which is preliminary data.</text>
</comment>